<proteinExistence type="inferred from homology"/>
<organism evidence="7 8">
    <name type="scientific">Sporobacter termitidis DSM 10068</name>
    <dbReference type="NCBI Taxonomy" id="1123282"/>
    <lineage>
        <taxon>Bacteria</taxon>
        <taxon>Bacillati</taxon>
        <taxon>Bacillota</taxon>
        <taxon>Clostridia</taxon>
        <taxon>Eubacteriales</taxon>
        <taxon>Oscillospiraceae</taxon>
        <taxon>Sporobacter</taxon>
    </lineage>
</organism>
<evidence type="ECO:0000256" key="4">
    <source>
        <dbReference type="ARBA" id="ARBA00023004"/>
    </source>
</evidence>
<accession>A0A1M5WU18</accession>
<dbReference type="CDD" id="cd02980">
    <property type="entry name" value="TRX_Fd_family"/>
    <property type="match status" value="1"/>
</dbReference>
<feature type="domain" description="4Fe-4S ferredoxin-type" evidence="6">
    <location>
        <begin position="562"/>
        <end position="591"/>
    </location>
</feature>
<dbReference type="GO" id="GO:0008137">
    <property type="term" value="F:NADH dehydrogenase (ubiquinone) activity"/>
    <property type="evidence" value="ECO:0007669"/>
    <property type="project" value="InterPro"/>
</dbReference>
<dbReference type="Gene3D" id="6.10.250.1450">
    <property type="match status" value="1"/>
</dbReference>
<dbReference type="SMART" id="SM00928">
    <property type="entry name" value="NADH_4Fe-4S"/>
    <property type="match status" value="1"/>
</dbReference>
<evidence type="ECO:0000313" key="8">
    <source>
        <dbReference type="Proteomes" id="UP000183995"/>
    </source>
</evidence>
<evidence type="ECO:0000259" key="6">
    <source>
        <dbReference type="PROSITE" id="PS51379"/>
    </source>
</evidence>
<evidence type="ECO:0000256" key="3">
    <source>
        <dbReference type="ARBA" id="ARBA00022723"/>
    </source>
</evidence>
<dbReference type="SUPFAM" id="SSF140490">
    <property type="entry name" value="Nqo1C-terminal domain-like"/>
    <property type="match status" value="1"/>
</dbReference>
<dbReference type="InterPro" id="IPR019575">
    <property type="entry name" value="Nuop51_4Fe4S-bd"/>
</dbReference>
<dbReference type="SUPFAM" id="SSF54862">
    <property type="entry name" value="4Fe-4S ferredoxins"/>
    <property type="match status" value="1"/>
</dbReference>
<dbReference type="InterPro" id="IPR036249">
    <property type="entry name" value="Thioredoxin-like_sf"/>
</dbReference>
<reference evidence="7 8" key="1">
    <citation type="submission" date="2016-11" db="EMBL/GenBank/DDBJ databases">
        <authorList>
            <person name="Jaros S."/>
            <person name="Januszkiewicz K."/>
            <person name="Wedrychowicz H."/>
        </authorList>
    </citation>
    <scope>NUCLEOTIDE SEQUENCE [LARGE SCALE GENOMIC DNA]</scope>
    <source>
        <strain evidence="7 8">DSM 10068</strain>
    </source>
</reference>
<dbReference type="PANTHER" id="PTHR43578:SF3">
    <property type="entry name" value="NADH-QUINONE OXIDOREDUCTASE SUBUNIT F"/>
    <property type="match status" value="1"/>
</dbReference>
<dbReference type="InterPro" id="IPR001949">
    <property type="entry name" value="NADH-UbQ_OxRdtase_51kDa_CS"/>
</dbReference>
<dbReference type="RefSeq" id="WP_084726314.1">
    <property type="nucleotide sequence ID" value="NZ_FQXV01000004.1"/>
</dbReference>
<dbReference type="Gene3D" id="3.10.20.600">
    <property type="match status" value="1"/>
</dbReference>
<dbReference type="PROSITE" id="PS51379">
    <property type="entry name" value="4FE4S_FER_2"/>
    <property type="match status" value="2"/>
</dbReference>
<keyword evidence="8" id="KW-1185">Reference proteome</keyword>
<evidence type="ECO:0000256" key="2">
    <source>
        <dbReference type="ARBA" id="ARBA00022485"/>
    </source>
</evidence>
<dbReference type="SUPFAM" id="SSF142984">
    <property type="entry name" value="Nqo1 middle domain-like"/>
    <property type="match status" value="1"/>
</dbReference>
<dbReference type="InterPro" id="IPR037225">
    <property type="entry name" value="Nuo51_FMN-bd_sf"/>
</dbReference>
<name>A0A1M5WU18_9FIRM</name>
<dbReference type="Gene3D" id="3.30.70.20">
    <property type="match status" value="1"/>
</dbReference>
<dbReference type="GO" id="GO:0010181">
    <property type="term" value="F:FMN binding"/>
    <property type="evidence" value="ECO:0007669"/>
    <property type="project" value="InterPro"/>
</dbReference>
<dbReference type="OrthoDB" id="9761899at2"/>
<dbReference type="InterPro" id="IPR017900">
    <property type="entry name" value="4Fe4S_Fe_S_CS"/>
</dbReference>
<keyword evidence="3" id="KW-0479">Metal-binding</keyword>
<keyword evidence="5" id="KW-0411">Iron-sulfur</keyword>
<feature type="domain" description="4Fe-4S ferredoxin-type" evidence="6">
    <location>
        <begin position="592"/>
        <end position="618"/>
    </location>
</feature>
<evidence type="ECO:0000256" key="5">
    <source>
        <dbReference type="ARBA" id="ARBA00023014"/>
    </source>
</evidence>
<dbReference type="Pfam" id="PF01257">
    <property type="entry name" value="2Fe-2S_thioredx"/>
    <property type="match status" value="1"/>
</dbReference>
<dbReference type="AlphaFoldDB" id="A0A1M5WU18"/>
<sequence>MRNAIIKSPSDLAALRDAIRTQASTYKFTVYICGGAGCVSSRCDKVAEALRAAVDSAGLSNDVRLVVTGCIGLCAHGPCMVVDPDGVFYGDLTPEKAWSIADRHLRGGELVQELCYFDTDRGEYLPYMKDIGFFSEQVKIALRNCGRVDFSSLEDVVAHDGYFALAKVLTDLGRERTAQELIDAGLRGRGGAGFPTGVKWQSGMNQPGDQKYIICNADEGDPGAFMDRSVLEGDPHSVIEALAIGGYVIGANKGYVYVRAEYPLAVDRLGKALDDARAAGLLGSDILGAGFDFDIEIRIGAGAFVCGEETALINSIEGKRGEPRQKPPFPFQSGLWGCPTIINNVETLANVPAIILNGAGWFASYGVGKSRGTKVFALAGDIVNSGIIEIPMGMTLRTIIFGMGGGMKGGRAFKAVQSGGPSGGCLTVAHLDVSVDYESLSAMGAIMGSGGLIAMDENTCLVDTARFFMEFVQDESCGHCVPCRSGTKRMLELLLKITSGRGAPEDLEELQELAVIVGQTAMCGLGQTAPNPVLTTLRYFKDEYLAHVVDKQCPAHVCKALRIYAIDPDKCRGCAACAAKCPAGAISGVIRQPHSINTDKCVKCGVCSDACKFDAVVC</sequence>
<dbReference type="SUPFAM" id="SSF142019">
    <property type="entry name" value="Nqo1 FMN-binding domain-like"/>
    <property type="match status" value="1"/>
</dbReference>
<evidence type="ECO:0000313" key="7">
    <source>
        <dbReference type="EMBL" id="SHH90971.1"/>
    </source>
</evidence>
<dbReference type="Gene3D" id="1.20.1440.230">
    <property type="entry name" value="NADH-ubiquinone oxidoreductase 51kDa subunit, iron-sulphur binding domain"/>
    <property type="match status" value="1"/>
</dbReference>
<dbReference type="FunFam" id="1.20.1440.230:FF:000001">
    <property type="entry name" value="Mitochondrial NADH dehydrogenase flavoprotein 1"/>
    <property type="match status" value="1"/>
</dbReference>
<protein>
    <submittedName>
        <fullName evidence="7">NAD(P)-dependent iron-only hydrogenase diaphorase component flavoprotein</fullName>
    </submittedName>
</protein>
<dbReference type="GO" id="GO:0046872">
    <property type="term" value="F:metal ion binding"/>
    <property type="evidence" value="ECO:0007669"/>
    <property type="project" value="UniProtKB-KW"/>
</dbReference>
<dbReference type="Gene3D" id="3.40.30.10">
    <property type="entry name" value="Glutaredoxin"/>
    <property type="match status" value="1"/>
</dbReference>
<dbReference type="Pfam" id="PF01512">
    <property type="entry name" value="Complex1_51K"/>
    <property type="match status" value="1"/>
</dbReference>
<comment type="similarity">
    <text evidence="1">Belongs to the complex I 51 kDa subunit family.</text>
</comment>
<evidence type="ECO:0000256" key="1">
    <source>
        <dbReference type="ARBA" id="ARBA00007523"/>
    </source>
</evidence>
<dbReference type="Gene3D" id="3.40.50.11540">
    <property type="entry name" value="NADH-ubiquinone oxidoreductase 51kDa subunit"/>
    <property type="match status" value="1"/>
</dbReference>
<dbReference type="FunFam" id="3.40.50.11540:FF:000001">
    <property type="entry name" value="NADH dehydrogenase [ubiquinone] flavoprotein 1, mitochondrial"/>
    <property type="match status" value="1"/>
</dbReference>
<dbReference type="EMBL" id="FQXV01000004">
    <property type="protein sequence ID" value="SHH90971.1"/>
    <property type="molecule type" value="Genomic_DNA"/>
</dbReference>
<dbReference type="Pfam" id="PF10589">
    <property type="entry name" value="NADH_4Fe-4S"/>
    <property type="match status" value="1"/>
</dbReference>
<keyword evidence="4" id="KW-0408">Iron</keyword>
<dbReference type="Pfam" id="PF13237">
    <property type="entry name" value="Fer4_10"/>
    <property type="match status" value="1"/>
</dbReference>
<dbReference type="InterPro" id="IPR037207">
    <property type="entry name" value="Nuop51_4Fe4S-bd_sf"/>
</dbReference>
<dbReference type="InterPro" id="IPR017896">
    <property type="entry name" value="4Fe4S_Fe-S-bd"/>
</dbReference>
<dbReference type="InterPro" id="IPR011538">
    <property type="entry name" value="Nuo51_FMN-bd"/>
</dbReference>
<dbReference type="PROSITE" id="PS00645">
    <property type="entry name" value="COMPLEX1_51K_2"/>
    <property type="match status" value="1"/>
</dbReference>
<keyword evidence="2" id="KW-0004">4Fe-4S</keyword>
<gene>
    <name evidence="7" type="ORF">SAMN02745823_01379</name>
</gene>
<dbReference type="PROSITE" id="PS00198">
    <property type="entry name" value="4FE4S_FER_1"/>
    <property type="match status" value="1"/>
</dbReference>
<dbReference type="Proteomes" id="UP000183995">
    <property type="component" value="Unassembled WGS sequence"/>
</dbReference>
<dbReference type="STRING" id="1123282.SAMN02745823_01379"/>
<dbReference type="PANTHER" id="PTHR43578">
    <property type="entry name" value="NADH-QUINONE OXIDOREDUCTASE SUBUNIT F"/>
    <property type="match status" value="1"/>
</dbReference>
<dbReference type="SUPFAM" id="SSF52833">
    <property type="entry name" value="Thioredoxin-like"/>
    <property type="match status" value="1"/>
</dbReference>
<dbReference type="GO" id="GO:0051539">
    <property type="term" value="F:4 iron, 4 sulfur cluster binding"/>
    <property type="evidence" value="ECO:0007669"/>
    <property type="project" value="UniProtKB-KW"/>
</dbReference>